<feature type="transmembrane region" description="Helical" evidence="1">
    <location>
        <begin position="122"/>
        <end position="138"/>
    </location>
</feature>
<feature type="transmembrane region" description="Helical" evidence="1">
    <location>
        <begin position="38"/>
        <end position="58"/>
    </location>
</feature>
<name>A0A5B2VIV3_9BACT</name>
<keyword evidence="1" id="KW-1133">Transmembrane helix</keyword>
<feature type="transmembrane region" description="Helical" evidence="1">
    <location>
        <begin position="6"/>
        <end position="26"/>
    </location>
</feature>
<dbReference type="AlphaFoldDB" id="A0A5B2VIV3"/>
<dbReference type="EMBL" id="VUOC01000004">
    <property type="protein sequence ID" value="KAA2238991.1"/>
    <property type="molecule type" value="Genomic_DNA"/>
</dbReference>
<evidence type="ECO:0000256" key="1">
    <source>
        <dbReference type="SAM" id="Phobius"/>
    </source>
</evidence>
<dbReference type="Proteomes" id="UP000324611">
    <property type="component" value="Unassembled WGS sequence"/>
</dbReference>
<evidence type="ECO:0000313" key="3">
    <source>
        <dbReference type="Proteomes" id="UP000324611"/>
    </source>
</evidence>
<evidence type="ECO:0008006" key="4">
    <source>
        <dbReference type="Google" id="ProtNLM"/>
    </source>
</evidence>
<evidence type="ECO:0000313" key="2">
    <source>
        <dbReference type="EMBL" id="KAA2238991.1"/>
    </source>
</evidence>
<feature type="transmembrane region" description="Helical" evidence="1">
    <location>
        <begin position="185"/>
        <end position="204"/>
    </location>
</feature>
<keyword evidence="1" id="KW-0472">Membrane</keyword>
<feature type="transmembrane region" description="Helical" evidence="1">
    <location>
        <begin position="154"/>
        <end position="173"/>
    </location>
</feature>
<comment type="caution">
    <text evidence="2">The sequence shown here is derived from an EMBL/GenBank/DDBJ whole genome shotgun (WGS) entry which is preliminary data.</text>
</comment>
<accession>A0A5B2VIV3</accession>
<keyword evidence="3" id="KW-1185">Reference proteome</keyword>
<reference evidence="2 3" key="2">
    <citation type="submission" date="2019-09" db="EMBL/GenBank/DDBJ databases">
        <authorList>
            <person name="Jin C."/>
        </authorList>
    </citation>
    <scope>NUCLEOTIDE SEQUENCE [LARGE SCALE GENOMIC DNA]</scope>
    <source>
        <strain evidence="2 3">BN140078</strain>
    </source>
</reference>
<feature type="transmembrane region" description="Helical" evidence="1">
    <location>
        <begin position="90"/>
        <end position="110"/>
    </location>
</feature>
<proteinExistence type="predicted"/>
<gene>
    <name evidence="2" type="ORF">F0L74_22520</name>
</gene>
<keyword evidence="1" id="KW-0812">Transmembrane</keyword>
<sequence>MPSFTSLYLGVVVPAATLIPITMGIFKFRALTPRLRALWLYLCMAAVINAIASIYSHHNNLPLLHVYTMLELIFLVRYYLLLFTHKRILFFLKAVLILFPLYCVINFLFIQDIYSFNSYTRPVEAIILIACSLLYFMASSREDDEERWTAVPDNWVNAGILLYFSGALGQFAFSNVVEATTAKPVILLIWVLHATLVLIMYILFTISFSKCRL</sequence>
<dbReference type="RefSeq" id="WP_149840170.1">
    <property type="nucleotide sequence ID" value="NZ_VUOC01000004.1"/>
</dbReference>
<organism evidence="2 3">
    <name type="scientific">Chitinophaga agrisoli</name>
    <dbReference type="NCBI Taxonomy" id="2607653"/>
    <lineage>
        <taxon>Bacteria</taxon>
        <taxon>Pseudomonadati</taxon>
        <taxon>Bacteroidota</taxon>
        <taxon>Chitinophagia</taxon>
        <taxon>Chitinophagales</taxon>
        <taxon>Chitinophagaceae</taxon>
        <taxon>Chitinophaga</taxon>
    </lineage>
</organism>
<reference evidence="2 3" key="1">
    <citation type="submission" date="2019-09" db="EMBL/GenBank/DDBJ databases">
        <title>Chitinophaga ginsengihumi sp. nov., isolated from soil of ginseng rhizosphere.</title>
        <authorList>
            <person name="Lee J."/>
        </authorList>
    </citation>
    <scope>NUCLEOTIDE SEQUENCE [LARGE SCALE GENOMIC DNA]</scope>
    <source>
        <strain evidence="2 3">BN140078</strain>
    </source>
</reference>
<protein>
    <recommendedName>
        <fullName evidence="4">YhhN-like protein</fullName>
    </recommendedName>
</protein>